<protein>
    <submittedName>
        <fullName evidence="1">Uncharacterized protein</fullName>
    </submittedName>
</protein>
<proteinExistence type="predicted"/>
<organism evidence="1">
    <name type="scientific">viral metagenome</name>
    <dbReference type="NCBI Taxonomy" id="1070528"/>
    <lineage>
        <taxon>unclassified sequences</taxon>
        <taxon>metagenomes</taxon>
        <taxon>organismal metagenomes</taxon>
    </lineage>
</organism>
<name>A0A6C0CSW6_9ZZZZ</name>
<dbReference type="AlphaFoldDB" id="A0A6C0CSW6"/>
<reference evidence="1" key="1">
    <citation type="journal article" date="2020" name="Nature">
        <title>Giant virus diversity and host interactions through global metagenomics.</title>
        <authorList>
            <person name="Schulz F."/>
            <person name="Roux S."/>
            <person name="Paez-Espino D."/>
            <person name="Jungbluth S."/>
            <person name="Walsh D.A."/>
            <person name="Denef V.J."/>
            <person name="McMahon K.D."/>
            <person name="Konstantinidis K.T."/>
            <person name="Eloe-Fadrosh E.A."/>
            <person name="Kyrpides N.C."/>
            <person name="Woyke T."/>
        </authorList>
    </citation>
    <scope>NUCLEOTIDE SEQUENCE</scope>
    <source>
        <strain evidence="1">GVMAG-M-3300021963-12</strain>
    </source>
</reference>
<evidence type="ECO:0000313" key="1">
    <source>
        <dbReference type="EMBL" id="QHT07551.1"/>
    </source>
</evidence>
<accession>A0A6C0CSW6</accession>
<sequence>MEEIPYRNTKLLIQTIPKGTLLFRLVKQPKDDLRGVPLDDGTRCIIPNYNVFFYPNPFAIKLALSKWLEKEDLGKTIHVYTLSNDVRVIKLLKPSKYSRAHKSTKRTFVKRCSLVPKGCMPNSLKDYDPCLSDTIVKKYPSVVGIIGIPLRDANELKRTLKKTSKKVKSFLKFAEDSIGVKGIPELVLHPLTKRPSSDIIVKDSDTLENNYKLLTKLDLNNEAKMIQFMDKHAKYNAETFFYTYTE</sequence>
<dbReference type="EMBL" id="MN739482">
    <property type="protein sequence ID" value="QHT07551.1"/>
    <property type="molecule type" value="Genomic_DNA"/>
</dbReference>